<protein>
    <submittedName>
        <fullName evidence="6">Dihydroxyacetone kinase DhaK subunit</fullName>
    </submittedName>
</protein>
<keyword evidence="4" id="KW-0067">ATP-binding</keyword>
<accession>A0A561BB85</accession>
<keyword evidence="3 6" id="KW-0418">Kinase</keyword>
<dbReference type="PANTHER" id="PTHR28629:SF4">
    <property type="entry name" value="TRIOKINASE_FMN CYCLASE"/>
    <property type="match status" value="1"/>
</dbReference>
<sequence length="333" mass="34636">MKKILNDPHAYVDEMLDGLCLAHPELQRRGEGGRVIVRRGGAVPGKVGIVTGGGSGHLPVFLGYVGEGLLDSCAVGNVFAGPRMDDCIEAMRAADGGAGVLQLYGNYGGDRMNFDMAAEMLALEGMPVASVRVADDVASAPAAQHEKRRGVAGLVLVYKAAGAKAAAGATLDEVAALARKAGDACRSIGVALSPCVVPESGKASFAIGDQEVEFGMGIHGEPGIWRGPLKPADALADEMLEHVLPELALAQGDRVAVLVNSLGATPAEELYILYRRVAGVLARRGVTIVRPLVGRYATSMEMAGASLSVMKLDPELEALLAAPADCPFWSVRR</sequence>
<evidence type="ECO:0000256" key="4">
    <source>
        <dbReference type="ARBA" id="ARBA00022840"/>
    </source>
</evidence>
<evidence type="ECO:0000256" key="3">
    <source>
        <dbReference type="ARBA" id="ARBA00022777"/>
    </source>
</evidence>
<dbReference type="Gene3D" id="3.40.50.10440">
    <property type="entry name" value="Dihydroxyacetone kinase, domain 1"/>
    <property type="match status" value="1"/>
</dbReference>
<keyword evidence="1" id="KW-0808">Transferase</keyword>
<dbReference type="Gene3D" id="3.30.1180.20">
    <property type="entry name" value="Dihydroxyacetone kinase, domain 2"/>
    <property type="match status" value="1"/>
</dbReference>
<dbReference type="SUPFAM" id="SSF82549">
    <property type="entry name" value="DAK1/DegV-like"/>
    <property type="match status" value="1"/>
</dbReference>
<dbReference type="EMBL" id="VIVL01000013">
    <property type="protein sequence ID" value="TWD76181.1"/>
    <property type="molecule type" value="Genomic_DNA"/>
</dbReference>
<evidence type="ECO:0000256" key="2">
    <source>
        <dbReference type="ARBA" id="ARBA00022741"/>
    </source>
</evidence>
<dbReference type="PANTHER" id="PTHR28629">
    <property type="entry name" value="TRIOKINASE/FMN CYCLASE"/>
    <property type="match status" value="1"/>
</dbReference>
<dbReference type="GO" id="GO:0019563">
    <property type="term" value="P:glycerol catabolic process"/>
    <property type="evidence" value="ECO:0007669"/>
    <property type="project" value="TreeGrafter"/>
</dbReference>
<gene>
    <name evidence="6" type="ORF">FB547_11363</name>
</gene>
<dbReference type="OrthoDB" id="9806345at2"/>
<evidence type="ECO:0000256" key="1">
    <source>
        <dbReference type="ARBA" id="ARBA00022679"/>
    </source>
</evidence>
<evidence type="ECO:0000313" key="6">
    <source>
        <dbReference type="EMBL" id="TWD76181.1"/>
    </source>
</evidence>
<dbReference type="Proteomes" id="UP000319722">
    <property type="component" value="Unassembled WGS sequence"/>
</dbReference>
<dbReference type="GO" id="GO:0005524">
    <property type="term" value="F:ATP binding"/>
    <property type="evidence" value="ECO:0007669"/>
    <property type="project" value="UniProtKB-KW"/>
</dbReference>
<feature type="domain" description="DhaK" evidence="5">
    <location>
        <begin position="7"/>
        <end position="329"/>
    </location>
</feature>
<dbReference type="Pfam" id="PF02733">
    <property type="entry name" value="Dak1"/>
    <property type="match status" value="1"/>
</dbReference>
<dbReference type="AlphaFoldDB" id="A0A561BB85"/>
<keyword evidence="2" id="KW-0547">Nucleotide-binding</keyword>
<dbReference type="RefSeq" id="WP_145746937.1">
    <property type="nucleotide sequence ID" value="NZ_VIVL01000013.1"/>
</dbReference>
<comment type="caution">
    <text evidence="6">The sequence shown here is derived from an EMBL/GenBank/DDBJ whole genome shotgun (WGS) entry which is preliminary data.</text>
</comment>
<dbReference type="GO" id="GO:0005829">
    <property type="term" value="C:cytosol"/>
    <property type="evidence" value="ECO:0007669"/>
    <property type="project" value="TreeGrafter"/>
</dbReference>
<dbReference type="PROSITE" id="PS51481">
    <property type="entry name" value="DHAK"/>
    <property type="match status" value="1"/>
</dbReference>
<organism evidence="6 7">
    <name type="scientific">Variovorax beijingensis</name>
    <dbReference type="NCBI Taxonomy" id="2496117"/>
    <lineage>
        <taxon>Bacteria</taxon>
        <taxon>Pseudomonadati</taxon>
        <taxon>Pseudomonadota</taxon>
        <taxon>Betaproteobacteria</taxon>
        <taxon>Burkholderiales</taxon>
        <taxon>Comamonadaceae</taxon>
        <taxon>Variovorax</taxon>
    </lineage>
</organism>
<dbReference type="InterPro" id="IPR050861">
    <property type="entry name" value="Dihydroxyacetone_Kinase"/>
</dbReference>
<reference evidence="6 7" key="1">
    <citation type="submission" date="2019-06" db="EMBL/GenBank/DDBJ databases">
        <title>Sorghum-associated microbial communities from plants grown in Nebraska, USA.</title>
        <authorList>
            <person name="Schachtman D."/>
        </authorList>
    </citation>
    <scope>NUCLEOTIDE SEQUENCE [LARGE SCALE GENOMIC DNA]</scope>
    <source>
        <strain evidence="6 7">T529</strain>
    </source>
</reference>
<dbReference type="GO" id="GO:0004371">
    <property type="term" value="F:glycerone kinase activity"/>
    <property type="evidence" value="ECO:0007669"/>
    <property type="project" value="InterPro"/>
</dbReference>
<dbReference type="FunFam" id="3.30.1180.20:FF:000001">
    <property type="entry name" value="Dihydroxyacetone kinase 1"/>
    <property type="match status" value="1"/>
</dbReference>
<name>A0A561BB85_9BURK</name>
<evidence type="ECO:0000313" key="7">
    <source>
        <dbReference type="Proteomes" id="UP000319722"/>
    </source>
</evidence>
<dbReference type="FunFam" id="3.40.50.10440:FF:000001">
    <property type="entry name" value="Dihydroxyacetone kinase, DhaK subunit"/>
    <property type="match status" value="1"/>
</dbReference>
<dbReference type="InterPro" id="IPR004006">
    <property type="entry name" value="DhaK_dom"/>
</dbReference>
<proteinExistence type="predicted"/>
<evidence type="ECO:0000259" key="5">
    <source>
        <dbReference type="PROSITE" id="PS51481"/>
    </source>
</evidence>